<dbReference type="GO" id="GO:0016491">
    <property type="term" value="F:oxidoreductase activity"/>
    <property type="evidence" value="ECO:0007669"/>
    <property type="project" value="UniProtKB-KW"/>
</dbReference>
<evidence type="ECO:0000256" key="8">
    <source>
        <dbReference type="ARBA" id="ARBA00022891"/>
    </source>
</evidence>
<evidence type="ECO:0000256" key="5">
    <source>
        <dbReference type="ARBA" id="ARBA00022723"/>
    </source>
</evidence>
<dbReference type="InterPro" id="IPR018391">
    <property type="entry name" value="PQQ_b-propeller_rpt"/>
</dbReference>
<evidence type="ECO:0000313" key="15">
    <source>
        <dbReference type="Proteomes" id="UP000765845"/>
    </source>
</evidence>
<dbReference type="SUPFAM" id="SSF50998">
    <property type="entry name" value="Quinoprotein alcohol dehydrogenase-like"/>
    <property type="match status" value="1"/>
</dbReference>
<evidence type="ECO:0000256" key="11">
    <source>
        <dbReference type="ARBA" id="ARBA00023157"/>
    </source>
</evidence>
<dbReference type="Gene3D" id="1.10.760.10">
    <property type="entry name" value="Cytochrome c-like domain"/>
    <property type="match status" value="1"/>
</dbReference>
<dbReference type="PROSITE" id="PS51007">
    <property type="entry name" value="CYTC"/>
    <property type="match status" value="1"/>
</dbReference>
<dbReference type="EMBL" id="JAAWWK010000006">
    <property type="protein sequence ID" value="NKI19128.1"/>
    <property type="molecule type" value="Genomic_DNA"/>
</dbReference>
<evidence type="ECO:0000259" key="13">
    <source>
        <dbReference type="PROSITE" id="PS51007"/>
    </source>
</evidence>
<keyword evidence="4 12" id="KW-0349">Heme</keyword>
<evidence type="ECO:0000256" key="3">
    <source>
        <dbReference type="ARBA" id="ARBA00008156"/>
    </source>
</evidence>
<dbReference type="RefSeq" id="WP_168451624.1">
    <property type="nucleotide sequence ID" value="NZ_JAAWWK010000006.1"/>
</dbReference>
<keyword evidence="7" id="KW-0106">Calcium</keyword>
<feature type="domain" description="Cytochrome c" evidence="13">
    <location>
        <begin position="617"/>
        <end position="695"/>
    </location>
</feature>
<dbReference type="InterPro" id="IPR017512">
    <property type="entry name" value="PQQ_MeOH/EtOH_DH"/>
</dbReference>
<dbReference type="SUPFAM" id="SSF46626">
    <property type="entry name" value="Cytochrome c"/>
    <property type="match status" value="1"/>
</dbReference>
<dbReference type="InterPro" id="IPR009056">
    <property type="entry name" value="Cyt_c-like_dom"/>
</dbReference>
<dbReference type="Pfam" id="PF13442">
    <property type="entry name" value="Cytochrome_CBB3"/>
    <property type="match status" value="1"/>
</dbReference>
<keyword evidence="10 12" id="KW-0408">Iron</keyword>
<accession>A0ABX1GL48</accession>
<dbReference type="InterPro" id="IPR011047">
    <property type="entry name" value="Quinoprotein_ADH-like_sf"/>
</dbReference>
<organism evidence="14 15">
    <name type="scientific">Spongiibacter thalassae</name>
    <dbReference type="NCBI Taxonomy" id="2721624"/>
    <lineage>
        <taxon>Bacteria</taxon>
        <taxon>Pseudomonadati</taxon>
        <taxon>Pseudomonadota</taxon>
        <taxon>Gammaproteobacteria</taxon>
        <taxon>Cellvibrionales</taxon>
        <taxon>Spongiibacteraceae</taxon>
        <taxon>Spongiibacter</taxon>
    </lineage>
</organism>
<keyword evidence="9 14" id="KW-0560">Oxidoreductase</keyword>
<comment type="similarity">
    <text evidence="3">Belongs to the bacterial PQQ dehydrogenase family.</text>
</comment>
<dbReference type="EC" id="1.1.2.-" evidence="14"/>
<evidence type="ECO:0000313" key="14">
    <source>
        <dbReference type="EMBL" id="NKI19128.1"/>
    </source>
</evidence>
<dbReference type="InterPro" id="IPR036909">
    <property type="entry name" value="Cyt_c-like_dom_sf"/>
</dbReference>
<name>A0ABX1GL48_9GAMM</name>
<evidence type="ECO:0000256" key="12">
    <source>
        <dbReference type="PROSITE-ProRule" id="PRU00433"/>
    </source>
</evidence>
<dbReference type="NCBIfam" id="TIGR03075">
    <property type="entry name" value="PQQ_enz_alc_DH"/>
    <property type="match status" value="1"/>
</dbReference>
<dbReference type="InterPro" id="IPR002372">
    <property type="entry name" value="PQQ_rpt_dom"/>
</dbReference>
<sequence length="709" mass="77296">MSLYKILALSLVVAVSACGRTNEGGGPQGFADVDGARIVRAEAEEWLSHGRDYGEQRFSPLTSINQRNVSRLGLAWYADLPTRRGIETTPLMADGVLYVTASWGHVLAYDARTGGKLWHFDPKVPKDYAVRGCCDGVNRGVALWQDKVLAASYDGKLRAIDRKTGDPLWEVDTRINTDDPYTITGAPRVVNGKVIIGNGGAELGVRGYVSAYDATNGKLVWRFFTVPGDPAKGFEDDTQEWIASTWNGEWWKNGKGGGTAWDSFAFDPSLNLLYIGVGNGSSWNHKVRSNGEGDNLFVSSIVAVNADTGKYVWHYQTTPADSFDYTATQHMILADLVVKGKKRKVIMQAPKNGFFYVLDRRNGKLLSAEKYMPVNWASHVDMETGRPVEAEGLREGKIPLVTPGPSGAHNWQPMSYSPQTELVYIPALMSGAIYIDDFSAQDRKGVWNTNYAVAPMVAVPDELTNEQRAGMGEMVLKAVLQARDPKTNAVVWQKEGGFFSGGGLLSTAGNLLFQGDLEGTFRARAADTGEELWSQDVQGGIMGSPISYQLDDEQYIAVAQGWGGISGLPYGAVAGPRNMINISRLLVYKLDGDTALPRVAVKEQTLPEPTLASADTETIEAGRVLYNQYCAVCHGGNAISAGLISDLRYRINDIAPAWQAIVRDGAMASLGMPARGEFITEAEAEAIKHYVVHEAQLGHQRGEKRLVRE</sequence>
<protein>
    <submittedName>
        <fullName evidence="14">PQQ-dependent dehydrogenase, methanol/ethanol family</fullName>
        <ecNumber evidence="14">1.1.2.-</ecNumber>
    </submittedName>
</protein>
<keyword evidence="8" id="KW-0634">PQQ</keyword>
<dbReference type="Proteomes" id="UP000765845">
    <property type="component" value="Unassembled WGS sequence"/>
</dbReference>
<dbReference type="Gene3D" id="2.140.10.10">
    <property type="entry name" value="Quinoprotein alcohol dehydrogenase-like superfamily"/>
    <property type="match status" value="1"/>
</dbReference>
<dbReference type="CDD" id="cd10279">
    <property type="entry name" value="PQQ_ADH_II"/>
    <property type="match status" value="1"/>
</dbReference>
<evidence type="ECO:0000256" key="6">
    <source>
        <dbReference type="ARBA" id="ARBA00022729"/>
    </source>
</evidence>
<dbReference type="Pfam" id="PF01011">
    <property type="entry name" value="PQQ"/>
    <property type="match status" value="2"/>
</dbReference>
<dbReference type="PANTHER" id="PTHR32303">
    <property type="entry name" value="QUINOPROTEIN ALCOHOL DEHYDROGENASE (CYTOCHROME C)"/>
    <property type="match status" value="1"/>
</dbReference>
<evidence type="ECO:0000256" key="1">
    <source>
        <dbReference type="ARBA" id="ARBA00001913"/>
    </source>
</evidence>
<comment type="caution">
    <text evidence="14">The sequence shown here is derived from an EMBL/GenBank/DDBJ whole genome shotgun (WGS) entry which is preliminary data.</text>
</comment>
<evidence type="ECO:0000256" key="2">
    <source>
        <dbReference type="ARBA" id="ARBA00001931"/>
    </source>
</evidence>
<comment type="cofactor">
    <cofactor evidence="2">
        <name>pyrroloquinoline quinone</name>
        <dbReference type="ChEBI" id="CHEBI:58442"/>
    </cofactor>
</comment>
<keyword evidence="11" id="KW-1015">Disulfide bond</keyword>
<proteinExistence type="inferred from homology"/>
<gene>
    <name evidence="14" type="ORF">HCU74_17110</name>
</gene>
<evidence type="ECO:0000256" key="10">
    <source>
        <dbReference type="ARBA" id="ARBA00023004"/>
    </source>
</evidence>
<dbReference type="SMART" id="SM00564">
    <property type="entry name" value="PQQ"/>
    <property type="match status" value="5"/>
</dbReference>
<dbReference type="PROSITE" id="PS51257">
    <property type="entry name" value="PROKAR_LIPOPROTEIN"/>
    <property type="match status" value="1"/>
</dbReference>
<evidence type="ECO:0000256" key="7">
    <source>
        <dbReference type="ARBA" id="ARBA00022837"/>
    </source>
</evidence>
<reference evidence="14 15" key="1">
    <citation type="submission" date="2020-04" db="EMBL/GenBank/DDBJ databases">
        <authorList>
            <person name="Yoon J."/>
        </authorList>
    </citation>
    <scope>NUCLEOTIDE SEQUENCE [LARGE SCALE GENOMIC DNA]</scope>
    <source>
        <strain evidence="14 15">KMU-166</strain>
    </source>
</reference>
<evidence type="ECO:0000256" key="4">
    <source>
        <dbReference type="ARBA" id="ARBA00022617"/>
    </source>
</evidence>
<evidence type="ECO:0000256" key="9">
    <source>
        <dbReference type="ARBA" id="ARBA00023002"/>
    </source>
</evidence>
<keyword evidence="5 12" id="KW-0479">Metal-binding</keyword>
<comment type="cofactor">
    <cofactor evidence="1">
        <name>Ca(2+)</name>
        <dbReference type="ChEBI" id="CHEBI:29108"/>
    </cofactor>
</comment>
<keyword evidence="6" id="KW-0732">Signal</keyword>
<keyword evidence="15" id="KW-1185">Reference proteome</keyword>